<dbReference type="GO" id="GO:0005975">
    <property type="term" value="P:carbohydrate metabolic process"/>
    <property type="evidence" value="ECO:0007669"/>
    <property type="project" value="InterPro"/>
</dbReference>
<dbReference type="AlphaFoldDB" id="A0A1G9JTM4"/>
<evidence type="ECO:0000313" key="3">
    <source>
        <dbReference type="Proteomes" id="UP000198901"/>
    </source>
</evidence>
<dbReference type="InterPro" id="IPR036249">
    <property type="entry name" value="Thioredoxin-like_sf"/>
</dbReference>
<dbReference type="Gene3D" id="1.50.10.10">
    <property type="match status" value="1"/>
</dbReference>
<dbReference type="InterPro" id="IPR008928">
    <property type="entry name" value="6-hairpin_glycosidase_sf"/>
</dbReference>
<gene>
    <name evidence="2" type="ORF">SAMN04488090_0756</name>
</gene>
<evidence type="ECO:0000313" key="2">
    <source>
        <dbReference type="EMBL" id="SDL40877.1"/>
    </source>
</evidence>
<dbReference type="PANTHER" id="PTHR42899">
    <property type="entry name" value="SPERMATOGENESIS-ASSOCIATED PROTEIN 20"/>
    <property type="match status" value="1"/>
</dbReference>
<dbReference type="Proteomes" id="UP000198901">
    <property type="component" value="Unassembled WGS sequence"/>
</dbReference>
<protein>
    <recommendedName>
        <fullName evidence="1">Spermatogenesis-associated protein 20-like TRX domain-containing protein</fullName>
    </recommendedName>
</protein>
<dbReference type="InterPro" id="IPR024705">
    <property type="entry name" value="Ssp411"/>
</dbReference>
<organism evidence="2 3">
    <name type="scientific">Siphonobacter aquaeclarae</name>
    <dbReference type="NCBI Taxonomy" id="563176"/>
    <lineage>
        <taxon>Bacteria</taxon>
        <taxon>Pseudomonadati</taxon>
        <taxon>Bacteroidota</taxon>
        <taxon>Cytophagia</taxon>
        <taxon>Cytophagales</taxon>
        <taxon>Cytophagaceae</taxon>
        <taxon>Siphonobacter</taxon>
    </lineage>
</organism>
<proteinExistence type="predicted"/>
<dbReference type="PIRSF" id="PIRSF006402">
    <property type="entry name" value="UCP006402_thioredoxin"/>
    <property type="match status" value="1"/>
</dbReference>
<keyword evidence="3" id="KW-1185">Reference proteome</keyword>
<dbReference type="Gene3D" id="1.50.10.20">
    <property type="match status" value="1"/>
</dbReference>
<reference evidence="2 3" key="1">
    <citation type="submission" date="2016-10" db="EMBL/GenBank/DDBJ databases">
        <authorList>
            <person name="de Groot N.N."/>
        </authorList>
    </citation>
    <scope>NUCLEOTIDE SEQUENCE [LARGE SCALE GENOMIC DNA]</scope>
    <source>
        <strain evidence="2 3">DSM 21668</strain>
    </source>
</reference>
<dbReference type="InterPro" id="IPR004879">
    <property type="entry name" value="Ssp411-like_TRX"/>
</dbReference>
<dbReference type="RefSeq" id="WP_093198008.1">
    <property type="nucleotide sequence ID" value="NZ_FNGS01000002.1"/>
</dbReference>
<dbReference type="OrthoDB" id="9762614at2"/>
<dbReference type="STRING" id="563176.SAMN04488090_0756"/>
<accession>A0A1G9JTM4</accession>
<dbReference type="Gene3D" id="3.40.30.10">
    <property type="entry name" value="Glutaredoxin"/>
    <property type="match status" value="1"/>
</dbReference>
<name>A0A1G9JTM4_9BACT</name>
<evidence type="ECO:0000259" key="1">
    <source>
        <dbReference type="Pfam" id="PF03190"/>
    </source>
</evidence>
<dbReference type="SUPFAM" id="SSF48208">
    <property type="entry name" value="Six-hairpin glycosidases"/>
    <property type="match status" value="1"/>
</dbReference>
<dbReference type="CDD" id="cd02955">
    <property type="entry name" value="SSP411"/>
    <property type="match status" value="1"/>
</dbReference>
<dbReference type="SUPFAM" id="SSF52833">
    <property type="entry name" value="Thioredoxin-like"/>
    <property type="match status" value="1"/>
</dbReference>
<dbReference type="InterPro" id="IPR012341">
    <property type="entry name" value="6hp_glycosidase-like_sf"/>
</dbReference>
<dbReference type="EMBL" id="FNGS01000002">
    <property type="protein sequence ID" value="SDL40877.1"/>
    <property type="molecule type" value="Genomic_DNA"/>
</dbReference>
<sequence>MNRLQHETSPYLLQHAHNPVDWYPWGEEALARAREENKPILVSIGYSACHWCHVMEREAFEREEVAEVMNRHFVCIKVDREERPDVDAIYMDAIQAMGIRGGWPLNVFLMPDAKPFYGGTYFPRKNWLSVCEQIAVAFRDQNDDLQQSAEGFARNMHVSESEKYGLSDEESAFSPAELEKTFRHLFNGFDAERGGTQAVPKFPMPAIWLFTLRYFQQTYDPAAKQALKTTLDAMATGGIYDQLGGGFARYSTDGEWFLPHFEKMLYDNGQLVSLYSEAWLVTKEPLYKRVVYQTIDWLTREMTSPEGGFYSALDADSEGEEGKFYTWTKAEILEVLGPVWGELVCSFFQVTEEGNYYEEATREATGTNILFPQQTLESFEMEHGLLSGELDNAFRRLLDARADRVRPGLDDKILTSWNGLMLRGLIDAYRVFGEASFLNLALRNAEFLIHKLWQGKDLYHSYKEGRATIHAFLEDYAALTDAFIQLYQVTFDEKWIRIAEQFADYTLAHFWDDEDGLFFFTDSVWSAGLIARKKELFDNVIPSSNSIQATNLYWLGLLLDRPDFADKADQLFAKVRKLIRSNPEYVANWASLASYRSKPTAEIAITGPEAEAFRRQLEARYLPNKVLAGATVSGSLPLLEGRAATGGTTRVFVCYNRSCRLPVDSVAAAWELIG</sequence>
<feature type="domain" description="Spermatogenesis-associated protein 20-like TRX" evidence="1">
    <location>
        <begin position="1"/>
        <end position="156"/>
    </location>
</feature>
<dbReference type="PANTHER" id="PTHR42899:SF1">
    <property type="entry name" value="SPERMATOGENESIS-ASSOCIATED PROTEIN 20"/>
    <property type="match status" value="1"/>
</dbReference>
<dbReference type="Pfam" id="PF03190">
    <property type="entry name" value="Thioredox_DsbH"/>
    <property type="match status" value="1"/>
</dbReference>